<evidence type="ECO:0000313" key="2">
    <source>
        <dbReference type="EMBL" id="MDA7088968.1"/>
    </source>
</evidence>
<feature type="domain" description="YagK/YfjJ C-terminal" evidence="1">
    <location>
        <begin position="55"/>
        <end position="225"/>
    </location>
</feature>
<sequence length="227" mass="25756">MTRYPGNTNPLRHPGNANLKLFYGSPYKGLPVQADKGPFVCNYLDRLHLTVSRALDHYPRVFAFRIDLRLPVGPLLPDYAYTNEVIARFIGSLKAKIEHNRDQARLENKYAHDTDVRYVWAREQGQHGRPHHHLAILLNQDAFSALGKFEPGRDNMFNRLAEAWASTLGLPVEAVRGLVEIPRNPLYRLHRDDPEGQAAFFYRASYLCKAATKAFGDGSHGFGCSRI</sequence>
<dbReference type="Proteomes" id="UP001212042">
    <property type="component" value="Unassembled WGS sequence"/>
</dbReference>
<keyword evidence="3" id="KW-1185">Reference proteome</keyword>
<dbReference type="Pfam" id="PF11726">
    <property type="entry name" value="YagK_YfjJ_C"/>
    <property type="match status" value="1"/>
</dbReference>
<comment type="caution">
    <text evidence="2">The sequence shown here is derived from an EMBL/GenBank/DDBJ whole genome shotgun (WGS) entry which is preliminary data.</text>
</comment>
<dbReference type="EMBL" id="JAQJZJ010000013">
    <property type="protein sequence ID" value="MDA7088968.1"/>
    <property type="molecule type" value="Genomic_DNA"/>
</dbReference>
<accession>A0ABT4XL89</accession>
<evidence type="ECO:0000259" key="1">
    <source>
        <dbReference type="Pfam" id="PF11726"/>
    </source>
</evidence>
<evidence type="ECO:0000313" key="3">
    <source>
        <dbReference type="Proteomes" id="UP001212042"/>
    </source>
</evidence>
<name>A0ABT4XL89_9PSED</name>
<proteinExistence type="predicted"/>
<reference evidence="2 3" key="1">
    <citation type="submission" date="2023-01" db="EMBL/GenBank/DDBJ databases">
        <title>Pseudomonas SA3-5T sp. nov., isolated from tidal flat sediment.</title>
        <authorList>
            <person name="Kim H.S."/>
            <person name="Kim J.-S."/>
            <person name="Suh M.K."/>
            <person name="Eom M.K."/>
            <person name="Lee J.-S."/>
        </authorList>
    </citation>
    <scope>NUCLEOTIDE SEQUENCE [LARGE SCALE GENOMIC DNA]</scope>
    <source>
        <strain evidence="2 3">SA3-5</strain>
    </source>
</reference>
<dbReference type="RefSeq" id="WP_271349859.1">
    <property type="nucleotide sequence ID" value="NZ_JAQJZJ010000013.1"/>
</dbReference>
<gene>
    <name evidence="2" type="ORF">PH586_21535</name>
</gene>
<protein>
    <submittedName>
        <fullName evidence="2">Inovirus Gp2 family protein</fullName>
    </submittedName>
</protein>
<dbReference type="InterPro" id="IPR057271">
    <property type="entry name" value="YagK_YfjJ_C"/>
</dbReference>
<organism evidence="2 3">
    <name type="scientific">Pseudomonas aestuarii</name>
    <dbReference type="NCBI Taxonomy" id="3018340"/>
    <lineage>
        <taxon>Bacteria</taxon>
        <taxon>Pseudomonadati</taxon>
        <taxon>Pseudomonadota</taxon>
        <taxon>Gammaproteobacteria</taxon>
        <taxon>Pseudomonadales</taxon>
        <taxon>Pseudomonadaceae</taxon>
        <taxon>Pseudomonas</taxon>
    </lineage>
</organism>